<gene>
    <name evidence="2" type="ORF">AGERDE_LOCUS7881</name>
</gene>
<dbReference type="OrthoDB" id="10257471at2759"/>
<protein>
    <submittedName>
        <fullName evidence="2">3032_t:CDS:1</fullName>
    </submittedName>
</protein>
<dbReference type="InterPro" id="IPR032675">
    <property type="entry name" value="LRR_dom_sf"/>
</dbReference>
<organism evidence="2 3">
    <name type="scientific">Ambispora gerdemannii</name>
    <dbReference type="NCBI Taxonomy" id="144530"/>
    <lineage>
        <taxon>Eukaryota</taxon>
        <taxon>Fungi</taxon>
        <taxon>Fungi incertae sedis</taxon>
        <taxon>Mucoromycota</taxon>
        <taxon>Glomeromycotina</taxon>
        <taxon>Glomeromycetes</taxon>
        <taxon>Archaeosporales</taxon>
        <taxon>Ambisporaceae</taxon>
        <taxon>Ambispora</taxon>
    </lineage>
</organism>
<name>A0A9N9BU03_9GLOM</name>
<proteinExistence type="predicted"/>
<feature type="region of interest" description="Disordered" evidence="1">
    <location>
        <begin position="555"/>
        <end position="635"/>
    </location>
</feature>
<dbReference type="PANTHER" id="PTHR13318">
    <property type="entry name" value="PARTNER OF PAIRED, ISOFORM B-RELATED"/>
    <property type="match status" value="1"/>
</dbReference>
<dbReference type="AlphaFoldDB" id="A0A9N9BU03"/>
<feature type="compositionally biased region" description="Polar residues" evidence="1">
    <location>
        <begin position="577"/>
        <end position="590"/>
    </location>
</feature>
<evidence type="ECO:0000313" key="3">
    <source>
        <dbReference type="Proteomes" id="UP000789831"/>
    </source>
</evidence>
<reference evidence="2" key="1">
    <citation type="submission" date="2021-06" db="EMBL/GenBank/DDBJ databases">
        <authorList>
            <person name="Kallberg Y."/>
            <person name="Tangrot J."/>
            <person name="Rosling A."/>
        </authorList>
    </citation>
    <scope>NUCLEOTIDE SEQUENCE</scope>
    <source>
        <strain evidence="2">MT106</strain>
    </source>
</reference>
<feature type="region of interest" description="Disordered" evidence="1">
    <location>
        <begin position="746"/>
        <end position="823"/>
    </location>
</feature>
<dbReference type="EMBL" id="CAJVPL010001533">
    <property type="protein sequence ID" value="CAG8575945.1"/>
    <property type="molecule type" value="Genomic_DNA"/>
</dbReference>
<evidence type="ECO:0000256" key="1">
    <source>
        <dbReference type="SAM" id="MobiDB-lite"/>
    </source>
</evidence>
<dbReference type="SUPFAM" id="SSF52047">
    <property type="entry name" value="RNI-like"/>
    <property type="match status" value="1"/>
</dbReference>
<dbReference type="SMART" id="SM00367">
    <property type="entry name" value="LRR_CC"/>
    <property type="match status" value="4"/>
</dbReference>
<accession>A0A9N9BU03</accession>
<feature type="compositionally biased region" description="Basic and acidic residues" evidence="1">
    <location>
        <begin position="591"/>
        <end position="619"/>
    </location>
</feature>
<dbReference type="GO" id="GO:0019005">
    <property type="term" value="C:SCF ubiquitin ligase complex"/>
    <property type="evidence" value="ECO:0007669"/>
    <property type="project" value="TreeGrafter"/>
</dbReference>
<dbReference type="Gene3D" id="3.80.10.10">
    <property type="entry name" value="Ribonuclease Inhibitor"/>
    <property type="match status" value="2"/>
</dbReference>
<feature type="compositionally biased region" description="Polar residues" evidence="1">
    <location>
        <begin position="746"/>
        <end position="775"/>
    </location>
</feature>
<dbReference type="InterPro" id="IPR006553">
    <property type="entry name" value="Leu-rich_rpt_Cys-con_subtyp"/>
</dbReference>
<feature type="compositionally biased region" description="Basic and acidic residues" evidence="1">
    <location>
        <begin position="778"/>
        <end position="787"/>
    </location>
</feature>
<keyword evidence="3" id="KW-1185">Reference proteome</keyword>
<dbReference type="GO" id="GO:0031146">
    <property type="term" value="P:SCF-dependent proteasomal ubiquitin-dependent protein catabolic process"/>
    <property type="evidence" value="ECO:0007669"/>
    <property type="project" value="TreeGrafter"/>
</dbReference>
<evidence type="ECO:0000313" key="2">
    <source>
        <dbReference type="EMBL" id="CAG8575945.1"/>
    </source>
</evidence>
<sequence length="823" mass="92245">MSFATNVWEFDEEPSFHHPALLLPSKIVKQISECLDSQADRRNLCLVHKCWSPIAIEVLWSEPVFKTPDSFHLFIRTVQQSKRCALRVRILNLCAPEEQEKHAFVPVLLSQREEHVVMQPMLLSKPSFIMNIIRLCENLESLKVYGWNLGDKNIHSLPQYCPSIKKIHIIGNTQITQQALYSLTNSVAINLDILDLDGDFSLSDNFAETLATKCPNIKTLKFSTKTMSSNGFDILAAKLCNLRKLVLQDCSNLTDNNLSYFVERNPNLIEISVHGNLLTIESFKMVMYSLQNLQRLDLRCAPQSLNIPHDTHWFVPISQTLLVLLLDCLPIDDDLIHVVSNACIQLEKFGLSRCPYVTNMSVKYVAENARNLHFVNLLKCPKITEVCLKDLGCSANNTLTDLIVDSCGEFSREAIHWFAGVSTRLEKLEIHGLQSIVDSDIYIFSKEHNYNSQDSTNLLRCTFEGENIKKLANYDVSSSVEIPRNNTQQLHKEQLLDLLTPEYIKSADSILTNESIINDLACELGLNVDTLNKAIKKVLAKSNLLLPPETSAAASVVKVSRASRTDSSRSHKEKNHVTTSSKALKSNADISETKIKKNHTEKVIDKKPPLTEVQQKERTLPTSPKQEASSKKKEWSNVIQKTQSGWSSIHVKLPSLHCISLKETESPEVTSPPVVHEALPISVNKVELAIPSSVDMEKNEPLIPLNDVIKKDESVVSSDVVVKEKDEPMISSDGKDVFPTGAAISSNTQSEKAEVTQPQVSIKPQAQSISNQLQNRSKRPETIEKKPPNSPAWNNPINFEDELGGWEEMGITSMPAPQSSKKI</sequence>
<comment type="caution">
    <text evidence="2">The sequence shown here is derived from an EMBL/GenBank/DDBJ whole genome shotgun (WGS) entry which is preliminary data.</text>
</comment>
<dbReference type="Proteomes" id="UP000789831">
    <property type="component" value="Unassembled WGS sequence"/>
</dbReference>